<protein>
    <recommendedName>
        <fullName evidence="3">MobA/VirD2-like nuclease domain-containing protein</fullName>
    </recommendedName>
</protein>
<keyword evidence="1" id="KW-0175">Coiled coil</keyword>
<evidence type="ECO:0000313" key="4">
    <source>
        <dbReference type="EMBL" id="CCB80717.1"/>
    </source>
</evidence>
<feature type="coiled-coil region" evidence="1">
    <location>
        <begin position="427"/>
        <end position="454"/>
    </location>
</feature>
<feature type="domain" description="MobA/VirD2-like nuclease" evidence="3">
    <location>
        <begin position="37"/>
        <end position="118"/>
    </location>
</feature>
<dbReference type="eggNOG" id="COG3843">
    <property type="taxonomic scope" value="Bacteria"/>
</dbReference>
<accession>F8KPJ3</accession>
<feature type="compositionally biased region" description="Polar residues" evidence="2">
    <location>
        <begin position="575"/>
        <end position="585"/>
    </location>
</feature>
<feature type="region of interest" description="Disordered" evidence="2">
    <location>
        <begin position="620"/>
        <end position="646"/>
    </location>
</feature>
<evidence type="ECO:0000256" key="1">
    <source>
        <dbReference type="SAM" id="Coils"/>
    </source>
</evidence>
<dbReference type="KEGG" id="hbi:HBZC1_17310"/>
<sequence>MKRAHLKNALVYALKGTDNKKAYNQWFEQAGVGDILEEWTADFDLLKDYNEAMHLVFSLKEKPDDLTMHNLLHTTFETLRACMPDYKFALVPHNHQEHAHIHVFINKTNQITKKRLRFATRTHCKEFFHDLREEFSYRVNAWLQTPEHLYVNQPSLQALDNLNQHLRAIREEEKQAEKDLTSKEKHLNSYNQELLSIGASAIHKRIKYLEQRTKFYEDKLLRVRQVLAKRTWEKPGWFPPSPEELQRRIALSKSYNSANKEHFEPLDVLDVPTLQELKEYFSQVLEQHRHHLTHTKESLQAWLDYTNTLFEQQTRGFTLLQKKQAIYEQYQRLDQRCLDKNTLLHITRLKSEIEIQRTTQERNFINPNFLDHMAQALHHQPPTLKNLKRHYHKLRTLAHLVPQLQEVNPSEQDRQLVIIQSNQQALLNIANERLAFLVQRFNALRQEKEDLEKIWNEWTQRHQQATTLKEQESLLLNPNYAQLNHSLERISKSLSFIAKEILSANRFLNTHAQHFPLTLLDAKQLLQKLKVEQRESVSKTKELSQTQKVSGVPHAIQPAFKSAVVILGTDRHKQSNQQHLSNESELSQRHTRASNVLTSVSELDKTTTQDSVSYQVGQHNQQYGQQASSNQPQQPHTSKPKTTQLDLTAIPQAPATLDFKTMMQILQDQQKALQTMSQEITELKQQQTQESLELGQARQDIKTRPQPTTQSAFTYNETSSKEKGRGHR</sequence>
<name>F8KPJ3_HELBC</name>
<evidence type="ECO:0000313" key="5">
    <source>
        <dbReference type="Proteomes" id="UP000008387"/>
    </source>
</evidence>
<feature type="region of interest" description="Disordered" evidence="2">
    <location>
        <begin position="571"/>
        <end position="593"/>
    </location>
</feature>
<dbReference type="Proteomes" id="UP000008387">
    <property type="component" value="Chromosome"/>
</dbReference>
<feature type="compositionally biased region" description="Polar residues" evidence="2">
    <location>
        <begin position="627"/>
        <end position="646"/>
    </location>
</feature>
<proteinExistence type="predicted"/>
<keyword evidence="5" id="KW-1185">Reference proteome</keyword>
<gene>
    <name evidence="4" type="ordered locus">HBZC1_17310</name>
</gene>
<dbReference type="EMBL" id="FR871757">
    <property type="protein sequence ID" value="CCB80717.1"/>
    <property type="molecule type" value="Genomic_DNA"/>
</dbReference>
<dbReference type="AlphaFoldDB" id="F8KPJ3"/>
<dbReference type="Pfam" id="PF03432">
    <property type="entry name" value="Relaxase"/>
    <property type="match status" value="1"/>
</dbReference>
<dbReference type="HOGENOM" id="CLU_380265_0_0_7"/>
<dbReference type="InterPro" id="IPR005094">
    <property type="entry name" value="Endonuclease_MobA/VirD2"/>
</dbReference>
<evidence type="ECO:0000256" key="2">
    <source>
        <dbReference type="SAM" id="MobiDB-lite"/>
    </source>
</evidence>
<reference evidence="4 5" key="1">
    <citation type="journal article" date="2011" name="J. Bacteriol.">
        <title>Genome sequence of Helicobacter bizzozeronii strain CIII-1, an isolate from human gastric mucosa.</title>
        <authorList>
            <person name="Schott T."/>
            <person name="Rossi M."/>
            <person name="Hanninen M.L."/>
        </authorList>
    </citation>
    <scope>NUCLEOTIDE SEQUENCE [LARGE SCALE GENOMIC DNA]</scope>
    <source>
        <strain evidence="4 5">CIII-1</strain>
    </source>
</reference>
<organism evidence="4 5">
    <name type="scientific">Helicobacter bizzozeronii (strain CIII-1)</name>
    <dbReference type="NCBI Taxonomy" id="1002804"/>
    <lineage>
        <taxon>Bacteria</taxon>
        <taxon>Pseudomonadati</taxon>
        <taxon>Campylobacterota</taxon>
        <taxon>Epsilonproteobacteria</taxon>
        <taxon>Campylobacterales</taxon>
        <taxon>Helicobacteraceae</taxon>
        <taxon>Helicobacter</taxon>
    </lineage>
</organism>
<feature type="compositionally biased region" description="Basic and acidic residues" evidence="2">
    <location>
        <begin position="719"/>
        <end position="728"/>
    </location>
</feature>
<feature type="region of interest" description="Disordered" evidence="2">
    <location>
        <begin position="684"/>
        <end position="728"/>
    </location>
</feature>
<feature type="coiled-coil region" evidence="1">
    <location>
        <begin position="156"/>
        <end position="193"/>
    </location>
</feature>
<evidence type="ECO:0000259" key="3">
    <source>
        <dbReference type="Pfam" id="PF03432"/>
    </source>
</evidence>
<feature type="compositionally biased region" description="Polar residues" evidence="2">
    <location>
        <begin position="705"/>
        <end position="718"/>
    </location>
</feature>